<dbReference type="PANTHER" id="PTHR31649:SF1">
    <property type="entry name" value="FARNESOIC ACID O-METHYL TRANSFERASE DOMAIN-CONTAINING PROTEIN"/>
    <property type="match status" value="1"/>
</dbReference>
<dbReference type="PANTHER" id="PTHR31649">
    <property type="entry name" value="AGAP009604-PA"/>
    <property type="match status" value="1"/>
</dbReference>
<dbReference type="SMART" id="SM00696">
    <property type="entry name" value="DM9"/>
    <property type="match status" value="2"/>
</dbReference>
<sequence>MGLKWVRYTGDRETLPGMVVVGQDLDNLDLVVGRAVHDGDLLPAKAKPAHGLCYVSYLHREHTKTDFEILMLEDYHWVRDSNGHVPRHAVGAGRTSDGEMLYVGRCYVDGVPCVGKVHRSNGVLYAPYHGSEYKFKNYEVLVED</sequence>
<keyword evidence="2" id="KW-1185">Reference proteome</keyword>
<evidence type="ECO:0000313" key="2">
    <source>
        <dbReference type="Proteomes" id="UP001642520"/>
    </source>
</evidence>
<protein>
    <submittedName>
        <fullName evidence="1">Uncharacterized protein</fullName>
    </submittedName>
</protein>
<name>A0ABP1NLC6_XYLVO</name>
<reference evidence="1 2" key="1">
    <citation type="submission" date="2024-08" db="EMBL/GenBank/DDBJ databases">
        <authorList>
            <person name="Will J Nash"/>
            <person name="Angela Man"/>
            <person name="Seanna McTaggart"/>
            <person name="Kendall Baker"/>
            <person name="Tom Barker"/>
            <person name="Leah Catchpole"/>
            <person name="Alex Durrant"/>
            <person name="Karim Gharbi"/>
            <person name="Naomi Irish"/>
            <person name="Gemy Kaithakottil"/>
            <person name="Debby Ku"/>
            <person name="Aaliyah Providence"/>
            <person name="Felix Shaw"/>
            <person name="David Swarbreck"/>
            <person name="Chris Watkins"/>
            <person name="Ann M. McCartney"/>
            <person name="Giulio Formenti"/>
            <person name="Alice Mouton"/>
            <person name="Noel Vella"/>
            <person name="Bjorn M von Reumont"/>
            <person name="Adriana Vella"/>
            <person name="Wilfried Haerty"/>
        </authorList>
    </citation>
    <scope>NUCLEOTIDE SEQUENCE [LARGE SCALE GENOMIC DNA]</scope>
</reference>
<dbReference type="Proteomes" id="UP001642520">
    <property type="component" value="Unassembled WGS sequence"/>
</dbReference>
<dbReference type="Pfam" id="PF11901">
    <property type="entry name" value="DM9"/>
    <property type="match status" value="1"/>
</dbReference>
<comment type="caution">
    <text evidence="1">The sequence shown here is derived from an EMBL/GenBank/DDBJ whole genome shotgun (WGS) entry which is preliminary data.</text>
</comment>
<dbReference type="EMBL" id="CAXAJV020001292">
    <property type="protein sequence ID" value="CAL7941810.1"/>
    <property type="molecule type" value="Genomic_DNA"/>
</dbReference>
<accession>A0ABP1NLC6</accession>
<proteinExistence type="predicted"/>
<organism evidence="1 2">
    <name type="scientific">Xylocopa violacea</name>
    <name type="common">Violet carpenter bee</name>
    <name type="synonym">Apis violacea</name>
    <dbReference type="NCBI Taxonomy" id="135666"/>
    <lineage>
        <taxon>Eukaryota</taxon>
        <taxon>Metazoa</taxon>
        <taxon>Ecdysozoa</taxon>
        <taxon>Arthropoda</taxon>
        <taxon>Hexapoda</taxon>
        <taxon>Insecta</taxon>
        <taxon>Pterygota</taxon>
        <taxon>Neoptera</taxon>
        <taxon>Endopterygota</taxon>
        <taxon>Hymenoptera</taxon>
        <taxon>Apocrita</taxon>
        <taxon>Aculeata</taxon>
        <taxon>Apoidea</taxon>
        <taxon>Anthophila</taxon>
        <taxon>Apidae</taxon>
        <taxon>Xylocopa</taxon>
        <taxon>Xylocopa</taxon>
    </lineage>
</organism>
<gene>
    <name evidence="1" type="ORF">XYLVIOL_LOCUS5204</name>
</gene>
<evidence type="ECO:0000313" key="1">
    <source>
        <dbReference type="EMBL" id="CAL7941810.1"/>
    </source>
</evidence>
<dbReference type="InterPro" id="IPR006616">
    <property type="entry name" value="DM9_repeat"/>
</dbReference>